<evidence type="ECO:0000256" key="1">
    <source>
        <dbReference type="ARBA" id="ARBA00004496"/>
    </source>
</evidence>
<keyword evidence="5" id="KW-0548">Nucleotidyltransferase</keyword>
<protein>
    <submittedName>
        <fullName evidence="10">Uncharacterized protein</fullName>
    </submittedName>
</protein>
<dbReference type="PANTHER" id="PTHR30478">
    <property type="entry name" value="DNA POLYMERASE III SUBUNIT BETA"/>
    <property type="match status" value="1"/>
</dbReference>
<keyword evidence="7" id="KW-0239">DNA-directed DNA polymerase</keyword>
<dbReference type="SUPFAM" id="SSF55979">
    <property type="entry name" value="DNA clamp"/>
    <property type="match status" value="1"/>
</dbReference>
<evidence type="ECO:0000313" key="11">
    <source>
        <dbReference type="Proteomes" id="UP000515762"/>
    </source>
</evidence>
<feature type="region of interest" description="Disordered" evidence="9">
    <location>
        <begin position="211"/>
        <end position="232"/>
    </location>
</feature>
<dbReference type="GO" id="GO:0009360">
    <property type="term" value="C:DNA polymerase III complex"/>
    <property type="evidence" value="ECO:0007669"/>
    <property type="project" value="InterPro"/>
</dbReference>
<dbReference type="GO" id="GO:0003677">
    <property type="term" value="F:DNA binding"/>
    <property type="evidence" value="ECO:0007669"/>
    <property type="project" value="UniProtKB-KW"/>
</dbReference>
<dbReference type="Gene3D" id="3.10.150.10">
    <property type="entry name" value="DNA Polymerase III, subunit A, domain 2"/>
    <property type="match status" value="1"/>
</dbReference>
<evidence type="ECO:0000256" key="3">
    <source>
        <dbReference type="ARBA" id="ARBA00022490"/>
    </source>
</evidence>
<evidence type="ECO:0000256" key="9">
    <source>
        <dbReference type="SAM" id="MobiDB-lite"/>
    </source>
</evidence>
<keyword evidence="8" id="KW-0238">DNA-binding</keyword>
<keyword evidence="6" id="KW-0235">DNA replication</keyword>
<evidence type="ECO:0000256" key="4">
    <source>
        <dbReference type="ARBA" id="ARBA00022679"/>
    </source>
</evidence>
<keyword evidence="4" id="KW-0808">Transferase</keyword>
<keyword evidence="3" id="KW-0963">Cytoplasm</keyword>
<evidence type="ECO:0000256" key="5">
    <source>
        <dbReference type="ARBA" id="ARBA00022695"/>
    </source>
</evidence>
<name>A0A7G5B898_9CAUD</name>
<sequence>MTTKYRINVPLRTLKAALQVAAKGDIRFYLNGVLVQAWVNETRCVAADGHMLAAIRSEQDNDVPAGDAPVEFVIPRDVLDGIKATATQVQSTDCVLAGPDDAGRWTLQVGASEMRVFAPLDGKFPDYRRVIPTRVSRVIAQVNPALLARMASCIETMNGKSKSGKSIDMHLHHNGEGGVLVTSKYNNFVGVIMPVRGALGVDVEDTAWAQHAPAPKKEPAANDSAQAEALAA</sequence>
<dbReference type="InterPro" id="IPR046938">
    <property type="entry name" value="DNA_clamp_sf"/>
</dbReference>
<dbReference type="Proteomes" id="UP000515762">
    <property type="component" value="Segment"/>
</dbReference>
<dbReference type="PANTHER" id="PTHR30478:SF0">
    <property type="entry name" value="BETA SLIDING CLAMP"/>
    <property type="match status" value="1"/>
</dbReference>
<comment type="subcellular location">
    <subcellularLocation>
        <location evidence="1">Cytoplasm</location>
    </subcellularLocation>
</comment>
<accession>A0A7G5B898</accession>
<keyword evidence="11" id="KW-1185">Reference proteome</keyword>
<dbReference type="EMBL" id="MT740728">
    <property type="protein sequence ID" value="QMV32521.1"/>
    <property type="molecule type" value="Genomic_DNA"/>
</dbReference>
<evidence type="ECO:0000256" key="2">
    <source>
        <dbReference type="ARBA" id="ARBA00010752"/>
    </source>
</evidence>
<evidence type="ECO:0000256" key="8">
    <source>
        <dbReference type="ARBA" id="ARBA00023125"/>
    </source>
</evidence>
<evidence type="ECO:0000313" key="10">
    <source>
        <dbReference type="EMBL" id="QMV32521.1"/>
    </source>
</evidence>
<organism evidence="10 11">
    <name type="scientific">Ralstonia phage Anchaing</name>
    <dbReference type="NCBI Taxonomy" id="2759719"/>
    <lineage>
        <taxon>Viruses</taxon>
        <taxon>Duplodnaviria</taxon>
        <taxon>Heunggongvirae</taxon>
        <taxon>Uroviricota</taxon>
        <taxon>Caudoviricetes</taxon>
        <taxon>Autographivirales</taxon>
        <taxon>Autonotataviridae</taxon>
        <taxon>Anchaingvirus</taxon>
        <taxon>Anchaingvirus anchaing</taxon>
    </lineage>
</organism>
<dbReference type="InterPro" id="IPR001001">
    <property type="entry name" value="DNA_polIII_beta"/>
</dbReference>
<gene>
    <name evidence="10" type="ORF">A1_00001</name>
</gene>
<dbReference type="Gene3D" id="3.70.10.10">
    <property type="match status" value="1"/>
</dbReference>
<evidence type="ECO:0000256" key="7">
    <source>
        <dbReference type="ARBA" id="ARBA00022932"/>
    </source>
</evidence>
<dbReference type="GO" id="GO:0006271">
    <property type="term" value="P:DNA strand elongation involved in DNA replication"/>
    <property type="evidence" value="ECO:0007669"/>
    <property type="project" value="TreeGrafter"/>
</dbReference>
<reference evidence="10 11" key="1">
    <citation type="submission" date="2020-07" db="EMBL/GenBank/DDBJ databases">
        <title>Ralstonia phages.</title>
        <authorList>
            <person name="Trotereau A."/>
            <person name="Boyer C."/>
            <person name="Torres-Barcelo C."/>
        </authorList>
    </citation>
    <scope>NUCLEOTIDE SEQUENCE [LARGE SCALE GENOMIC DNA]</scope>
</reference>
<evidence type="ECO:0000256" key="6">
    <source>
        <dbReference type="ARBA" id="ARBA00022705"/>
    </source>
</evidence>
<dbReference type="GO" id="GO:0003887">
    <property type="term" value="F:DNA-directed DNA polymerase activity"/>
    <property type="evidence" value="ECO:0007669"/>
    <property type="project" value="UniProtKB-KW"/>
</dbReference>
<proteinExistence type="inferred from homology"/>
<comment type="similarity">
    <text evidence="2">Belongs to the beta sliding clamp family.</text>
</comment>